<dbReference type="SUPFAM" id="SSF55874">
    <property type="entry name" value="ATPase domain of HSP90 chaperone/DNA topoisomerase II/histidine kinase"/>
    <property type="match status" value="1"/>
</dbReference>
<dbReference type="InterPro" id="IPR050482">
    <property type="entry name" value="Sensor_HK_TwoCompSys"/>
</dbReference>
<evidence type="ECO:0000256" key="5">
    <source>
        <dbReference type="ARBA" id="ARBA00022741"/>
    </source>
</evidence>
<dbReference type="Pfam" id="PF07730">
    <property type="entry name" value="HisKA_3"/>
    <property type="match status" value="1"/>
</dbReference>
<feature type="transmembrane region" description="Helical" evidence="9">
    <location>
        <begin position="18"/>
        <end position="37"/>
    </location>
</feature>
<evidence type="ECO:0000313" key="13">
    <source>
        <dbReference type="Proteomes" id="UP001209083"/>
    </source>
</evidence>
<dbReference type="Gene3D" id="3.30.565.10">
    <property type="entry name" value="Histidine kinase-like ATPase, C-terminal domain"/>
    <property type="match status" value="1"/>
</dbReference>
<dbReference type="PANTHER" id="PTHR24421">
    <property type="entry name" value="NITRATE/NITRITE SENSOR PROTEIN NARX-RELATED"/>
    <property type="match status" value="1"/>
</dbReference>
<keyword evidence="8" id="KW-0902">Two-component regulatory system</keyword>
<evidence type="ECO:0000256" key="7">
    <source>
        <dbReference type="ARBA" id="ARBA00022840"/>
    </source>
</evidence>
<dbReference type="InterPro" id="IPR003594">
    <property type="entry name" value="HATPase_dom"/>
</dbReference>
<keyword evidence="7" id="KW-0067">ATP-binding</keyword>
<evidence type="ECO:0000256" key="8">
    <source>
        <dbReference type="ARBA" id="ARBA00023012"/>
    </source>
</evidence>
<evidence type="ECO:0000313" key="12">
    <source>
        <dbReference type="EMBL" id="WGW13604.1"/>
    </source>
</evidence>
<evidence type="ECO:0000256" key="3">
    <source>
        <dbReference type="ARBA" id="ARBA00022553"/>
    </source>
</evidence>
<dbReference type="RefSeq" id="WP_349640427.1">
    <property type="nucleotide sequence ID" value="NZ_CP090958.1"/>
</dbReference>
<feature type="domain" description="Histidine kinase/HSP90-like ATPase" evidence="10">
    <location>
        <begin position="294"/>
        <end position="384"/>
    </location>
</feature>
<dbReference type="Proteomes" id="UP001209083">
    <property type="component" value="Chromosome"/>
</dbReference>
<reference evidence="12 13" key="1">
    <citation type="submission" date="2023-05" db="EMBL/GenBank/DDBJ databases">
        <title>Lithophilousrod everest ZFBP1038 complete genpme.</title>
        <authorList>
            <person name="Tian M."/>
        </authorList>
    </citation>
    <scope>NUCLEOTIDE SEQUENCE [LARGE SCALE GENOMIC DNA]</scope>
    <source>
        <strain evidence="12 13">ZFBP1038</strain>
    </source>
</reference>
<evidence type="ECO:0000256" key="1">
    <source>
        <dbReference type="ARBA" id="ARBA00000085"/>
    </source>
</evidence>
<keyword evidence="6 12" id="KW-0418">Kinase</keyword>
<dbReference type="GO" id="GO:0016301">
    <property type="term" value="F:kinase activity"/>
    <property type="evidence" value="ECO:0007669"/>
    <property type="project" value="UniProtKB-KW"/>
</dbReference>
<keyword evidence="9" id="KW-1133">Transmembrane helix</keyword>
<proteinExistence type="predicted"/>
<keyword evidence="9" id="KW-0812">Transmembrane</keyword>
<keyword evidence="3" id="KW-0597">Phosphoprotein</keyword>
<keyword evidence="4" id="KW-0808">Transferase</keyword>
<keyword evidence="5" id="KW-0547">Nucleotide-binding</keyword>
<keyword evidence="9" id="KW-0472">Membrane</keyword>
<feature type="transmembrane region" description="Helical" evidence="9">
    <location>
        <begin position="44"/>
        <end position="61"/>
    </location>
</feature>
<dbReference type="PANTHER" id="PTHR24421:SF10">
    <property type="entry name" value="NITRATE_NITRITE SENSOR PROTEIN NARQ"/>
    <property type="match status" value="1"/>
</dbReference>
<evidence type="ECO:0000256" key="9">
    <source>
        <dbReference type="SAM" id="Phobius"/>
    </source>
</evidence>
<feature type="transmembrane region" description="Helical" evidence="9">
    <location>
        <begin position="137"/>
        <end position="154"/>
    </location>
</feature>
<protein>
    <recommendedName>
        <fullName evidence="2">histidine kinase</fullName>
        <ecNumber evidence="2">2.7.13.3</ecNumber>
    </recommendedName>
</protein>
<dbReference type="EC" id="2.7.13.3" evidence="2"/>
<evidence type="ECO:0000256" key="2">
    <source>
        <dbReference type="ARBA" id="ARBA00012438"/>
    </source>
</evidence>
<dbReference type="CDD" id="cd16917">
    <property type="entry name" value="HATPase_UhpB-NarQ-NarX-like"/>
    <property type="match status" value="1"/>
</dbReference>
<accession>A0ABY8QZ01</accession>
<evidence type="ECO:0000256" key="6">
    <source>
        <dbReference type="ARBA" id="ARBA00022777"/>
    </source>
</evidence>
<evidence type="ECO:0000259" key="11">
    <source>
        <dbReference type="Pfam" id="PF07730"/>
    </source>
</evidence>
<sequence>MTMGEPDGYVPSSHASALYLRIVPIAVIQLGFTFAVAHWRPDDAGFSPLNLTLLLAGVLLLPFRYRFPVWVLAGTLATTLGYILADGPKGPFIAAFAMSGANALIRGHRRSVLIAFGITFLALPWLDFMLGRTPAPSWIFVMAVGAWLAVLFTVTELVRQRRLRAADEMRKKKVAESRRADEERVRIARELHDSVAHNMALINLQAGIALHLADELPEQTRSALTTIRTSSKEALVELRSILGVLRSVDSAAERAPVAGLARLDDLVKRADAAGIAVALSIDGDPGRITGTVDRSAYRIIQEALTNVAKHSNRKQAAITIEIGAQAVDLTVTDPGTASTTTTDLSEGGNGLIGMRERAAAVGGSLTAGPELARGWTVHARLPLDAEGS</sequence>
<dbReference type="Gene3D" id="1.20.5.1930">
    <property type="match status" value="1"/>
</dbReference>
<dbReference type="EMBL" id="CP090958">
    <property type="protein sequence ID" value="WGW13604.1"/>
    <property type="molecule type" value="Genomic_DNA"/>
</dbReference>
<evidence type="ECO:0000259" key="10">
    <source>
        <dbReference type="Pfam" id="PF02518"/>
    </source>
</evidence>
<keyword evidence="13" id="KW-1185">Reference proteome</keyword>
<gene>
    <name evidence="12" type="ORF">LWF01_07560</name>
</gene>
<dbReference type="InterPro" id="IPR011712">
    <property type="entry name" value="Sig_transdc_His_kin_sub3_dim/P"/>
</dbReference>
<evidence type="ECO:0000256" key="4">
    <source>
        <dbReference type="ARBA" id="ARBA00022679"/>
    </source>
</evidence>
<dbReference type="Pfam" id="PF02518">
    <property type="entry name" value="HATPase_c"/>
    <property type="match status" value="1"/>
</dbReference>
<feature type="domain" description="Signal transduction histidine kinase subgroup 3 dimerisation and phosphoacceptor" evidence="11">
    <location>
        <begin position="183"/>
        <end position="248"/>
    </location>
</feature>
<dbReference type="InterPro" id="IPR036890">
    <property type="entry name" value="HATPase_C_sf"/>
</dbReference>
<organism evidence="12 13">
    <name type="scientific">Saxibacter everestensis</name>
    <dbReference type="NCBI Taxonomy" id="2909229"/>
    <lineage>
        <taxon>Bacteria</taxon>
        <taxon>Bacillati</taxon>
        <taxon>Actinomycetota</taxon>
        <taxon>Actinomycetes</taxon>
        <taxon>Micrococcales</taxon>
        <taxon>Brevibacteriaceae</taxon>
        <taxon>Saxibacter</taxon>
    </lineage>
</organism>
<feature type="transmembrane region" description="Helical" evidence="9">
    <location>
        <begin position="112"/>
        <end position="131"/>
    </location>
</feature>
<comment type="catalytic activity">
    <reaction evidence="1">
        <text>ATP + protein L-histidine = ADP + protein N-phospho-L-histidine.</text>
        <dbReference type="EC" id="2.7.13.3"/>
    </reaction>
</comment>
<name>A0ABY8QZ01_9MICO</name>